<dbReference type="EMBL" id="JAIZAY010000001">
    <property type="protein sequence ID" value="KAJ8050572.1"/>
    <property type="molecule type" value="Genomic_DNA"/>
</dbReference>
<comment type="caution">
    <text evidence="1">The sequence shown here is derived from an EMBL/GenBank/DDBJ whole genome shotgun (WGS) entry which is preliminary data.</text>
</comment>
<protein>
    <recommendedName>
        <fullName evidence="3">Tyr recombinase domain-containing protein</fullName>
    </recommendedName>
</protein>
<sequence length="98" mass="10866">MYEIICKLRKISWTGFERYHCKMDKDSIMAASGTDVKIFSASITRATSTSAALVSKVPLNDIMKSAGWKSEKILAAFYNKPFEKNKFSFAEGALAGSK</sequence>
<gene>
    <name evidence="1" type="ORF">HOLleu_03824</name>
</gene>
<dbReference type="AlphaFoldDB" id="A0A9Q1CS44"/>
<evidence type="ECO:0008006" key="3">
    <source>
        <dbReference type="Google" id="ProtNLM"/>
    </source>
</evidence>
<dbReference type="OrthoDB" id="10064229at2759"/>
<name>A0A9Q1CS44_HOLLE</name>
<evidence type="ECO:0000313" key="1">
    <source>
        <dbReference type="EMBL" id="KAJ8050572.1"/>
    </source>
</evidence>
<evidence type="ECO:0000313" key="2">
    <source>
        <dbReference type="Proteomes" id="UP001152320"/>
    </source>
</evidence>
<accession>A0A9Q1CS44</accession>
<proteinExistence type="predicted"/>
<dbReference type="Proteomes" id="UP001152320">
    <property type="component" value="Chromosome 1"/>
</dbReference>
<organism evidence="1 2">
    <name type="scientific">Holothuria leucospilota</name>
    <name type="common">Black long sea cucumber</name>
    <name type="synonym">Mertensiothuria leucospilota</name>
    <dbReference type="NCBI Taxonomy" id="206669"/>
    <lineage>
        <taxon>Eukaryota</taxon>
        <taxon>Metazoa</taxon>
        <taxon>Echinodermata</taxon>
        <taxon>Eleutherozoa</taxon>
        <taxon>Echinozoa</taxon>
        <taxon>Holothuroidea</taxon>
        <taxon>Aspidochirotacea</taxon>
        <taxon>Aspidochirotida</taxon>
        <taxon>Holothuriidae</taxon>
        <taxon>Holothuria</taxon>
    </lineage>
</organism>
<keyword evidence="2" id="KW-1185">Reference proteome</keyword>
<reference evidence="1" key="1">
    <citation type="submission" date="2021-10" db="EMBL/GenBank/DDBJ databases">
        <title>Tropical sea cucumber genome reveals ecological adaptation and Cuvierian tubules defense mechanism.</title>
        <authorList>
            <person name="Chen T."/>
        </authorList>
    </citation>
    <scope>NUCLEOTIDE SEQUENCE</scope>
    <source>
        <strain evidence="1">Nanhai2018</strain>
        <tissue evidence="1">Muscle</tissue>
    </source>
</reference>